<feature type="region of interest" description="Disordered" evidence="17">
    <location>
        <begin position="1"/>
        <end position="51"/>
    </location>
</feature>
<comment type="catalytic activity">
    <reaction evidence="13">
        <text>ATP + H2O = ADP + phosphate + H(+)</text>
        <dbReference type="Rhea" id="RHEA:13065"/>
        <dbReference type="ChEBI" id="CHEBI:15377"/>
        <dbReference type="ChEBI" id="CHEBI:15378"/>
        <dbReference type="ChEBI" id="CHEBI:30616"/>
        <dbReference type="ChEBI" id="CHEBI:43474"/>
        <dbReference type="ChEBI" id="CHEBI:456216"/>
        <dbReference type="EC" id="3.6.4.13"/>
    </reaction>
</comment>
<evidence type="ECO:0000256" key="14">
    <source>
        <dbReference type="ARBA" id="ARBA00058282"/>
    </source>
</evidence>
<dbReference type="CDD" id="cd18033">
    <property type="entry name" value="DEXDc_FANCM"/>
    <property type="match status" value="1"/>
</dbReference>
<keyword evidence="11" id="KW-0234">DNA repair</keyword>
<dbReference type="FunFam" id="3.40.50.300:FF:001333">
    <property type="entry name" value="FA complementation group M"/>
    <property type="match status" value="1"/>
</dbReference>
<dbReference type="GO" id="GO:0045003">
    <property type="term" value="P:double-strand break repair via synthesis-dependent strand annealing"/>
    <property type="evidence" value="ECO:0007669"/>
    <property type="project" value="TreeGrafter"/>
</dbReference>
<dbReference type="GO" id="GO:0036297">
    <property type="term" value="P:interstrand cross-link repair"/>
    <property type="evidence" value="ECO:0007669"/>
    <property type="project" value="TreeGrafter"/>
</dbReference>
<evidence type="ECO:0000256" key="2">
    <source>
        <dbReference type="ARBA" id="ARBA00009889"/>
    </source>
</evidence>
<feature type="region of interest" description="Disordered" evidence="17">
    <location>
        <begin position="1484"/>
        <end position="1504"/>
    </location>
</feature>
<dbReference type="InterPro" id="IPR001650">
    <property type="entry name" value="Helicase_C-like"/>
</dbReference>
<dbReference type="EMBL" id="ABDC03004123">
    <property type="status" value="NOT_ANNOTATED_CDS"/>
    <property type="molecule type" value="Genomic_DNA"/>
</dbReference>
<keyword evidence="7" id="KW-0378">Hydrolase</keyword>
<keyword evidence="6" id="KW-0227">DNA damage</keyword>
<dbReference type="GO" id="GO:0000400">
    <property type="term" value="F:four-way junction DNA binding"/>
    <property type="evidence" value="ECO:0007669"/>
    <property type="project" value="TreeGrafter"/>
</dbReference>
<dbReference type="GO" id="GO:0016787">
    <property type="term" value="F:hydrolase activity"/>
    <property type="evidence" value="ECO:0007669"/>
    <property type="project" value="UniProtKB-KW"/>
</dbReference>
<gene>
    <name evidence="20" type="primary">FANCM</name>
</gene>
<dbReference type="SMART" id="SM00490">
    <property type="entry name" value="HELICc"/>
    <property type="match status" value="1"/>
</dbReference>
<evidence type="ECO:0000256" key="4">
    <source>
        <dbReference type="ARBA" id="ARBA00022553"/>
    </source>
</evidence>
<feature type="compositionally biased region" description="Acidic residues" evidence="17">
    <location>
        <begin position="1484"/>
        <end position="1502"/>
    </location>
</feature>
<evidence type="ECO:0000259" key="18">
    <source>
        <dbReference type="PROSITE" id="PS51192"/>
    </source>
</evidence>
<feature type="region of interest" description="Disordered" evidence="17">
    <location>
        <begin position="1393"/>
        <end position="1417"/>
    </location>
</feature>
<dbReference type="FunFam" id="3.40.50.300:FF:000861">
    <property type="entry name" value="Fanconi anemia, complementation group M"/>
    <property type="match status" value="1"/>
</dbReference>
<feature type="region of interest" description="Disordered" evidence="17">
    <location>
        <begin position="1674"/>
        <end position="1699"/>
    </location>
</feature>
<dbReference type="InterPro" id="IPR006166">
    <property type="entry name" value="ERCC4_domain"/>
</dbReference>
<evidence type="ECO:0000256" key="3">
    <source>
        <dbReference type="ARBA" id="ARBA00012552"/>
    </source>
</evidence>
<dbReference type="GO" id="GO:0005634">
    <property type="term" value="C:nucleus"/>
    <property type="evidence" value="ECO:0007669"/>
    <property type="project" value="UniProtKB-SubCell"/>
</dbReference>
<comment type="function">
    <text evidence="14">DNA-dependent ATPase component of the Fanconi anemia (FA) core complex. Required for the normal activation of the FA pathway, leading to monoubiquitination of the FANCI-FANCD2 complex in response to DNA damage, cellular resistance to DNA cross-linking drugs, and prevention of chromosomal breakage. In complex with CENPS and CENPX, binds double-stranded DNA (dsDNA), fork-structured DNA (fsDNA) and Holliday junction substrates. Its ATP-dependent DNA branch migration activity can process branched DNA structures such as a movable replication fork. This activity is strongly stimulated in the presence of CENPS and CENPX. In complex with FAAP24, efficiently binds to single-strand DNA (ssDNA), splayed-arm DNA, and 3'-flap substrates. In vitro, on its own, strongly binds ssDNA oligomers and weakly fsDNA, but does not bind to dsDNA.</text>
</comment>
<dbReference type="PANTHER" id="PTHR14025">
    <property type="entry name" value="FANCONI ANEMIA GROUP M FANCM FAMILY MEMBER"/>
    <property type="match status" value="1"/>
</dbReference>
<feature type="compositionally biased region" description="Polar residues" evidence="17">
    <location>
        <begin position="1714"/>
        <end position="1732"/>
    </location>
</feature>
<dbReference type="Pfam" id="PF02732">
    <property type="entry name" value="ERCC4"/>
    <property type="match status" value="1"/>
</dbReference>
<dbReference type="EMBL" id="ABDC03004121">
    <property type="status" value="NOT_ANNOTATED_CDS"/>
    <property type="molecule type" value="Genomic_DNA"/>
</dbReference>
<sequence>MSGRQRTLFQTWGSSVSRSSGTSCSSSGTERPQRPGGSKARLPATAEAQPESDDDVLLVAVYEAERQLSLENGGFCTSAGALWIYPTNCPVRDYQLHISRTALFCNTLVCLPTGLGKTFIAAVVMYNFYRWFPSGKVVFMAPTKPLVTQQIEACYQVMGIPQFHMAEMTGSTQALTRKEIWCSKRVLFLTPQVMVNDLSRGACPAVEIKCLVIDEAHKALGNYAYCQAVQQVITNLLIGQIELRSEDSPDILPYSHERRVEKVVVPLGEELAAIQKTYVQILEAFASSLIQRKVLRRDIPNLTKYQIILARDQFRKNPPPNIVGKQQGIIEGEFAICISLYHGYELLQQMGMRSLYFFLCGIMDGTKGMTRSKNELSRNEDFMKLYNHLECMFAHTRSTSACGISTMQKGDKDKNFFYSHPKLKKLEEVVVEHFRSWNAKNSSEKKCDETRVMIFSSFRDSVQEIAQMLLQHQPVIRVMTFVGHASGKSTKGFTQKEQLEVVKRFRDGGYNTLVSTCVGEEGLDIGEVDLIICFDAQKSPIRLVQRMGRTGRKRQGRIVVILAEGREERIYNQSQSNKRNIYKAISGNRQVIHFYQRSPRMVPDGINPELHKMFITHGVYEPEKASRNLQRKSSIISCRNGMKQSNSKKDWFLSEEEFKLWNRLYRLRGNDEIKEIILPQVQFPSLQNEENRQTQEPTIGIHQLSLSEWRVWQDHPFPTHQVDHSDRCRHFISLMQMIEEMRHEEGECSYELEIKSYLQMEDVRSTFSAPRNEYDDFANGTFITHNKFSFTRNINQGSSFSVMESDEQCAEIFKQTHRKSSKEMKRDQLTKENNNGVIESLDIDRSSTVENIFQVDLPNDTMILDTGEVASTCTNTENVINQPCILMECQFANKTTSSLAGNFLDSGYNSFNGEKSVSSNLLLPFEEELYVTRIDDQFYNCHSLTKEVLANVERFLSHSPPPLSGLSDLEYEVAEGFALEDLLLLPYAEHLQNNKSTYLMSQLTVNSQQNLKLNSLKLTNHHSKKSCHYGTTNDKISDAPSFYDCDDKVHKDIQKENLVLNNHVQIHKGPANNLVEENSNDVGNNDLPVLFTDQDESLPLFEDVTTEFNDVRHSPLNSKGKSICVSDKTMISETALVSQFLISDELLLDSNSESQDQIICDTNLRKSHEDLRGTHEEKMKSNEHVSDCSRDLFSVTFDLGFHSPDSDDEILGHASDTNNNRLLDDLSGRHLDIKKKSNANYVSNQAVIARDHGENFISGTITIPSNEDMRSPNLGCFPLSEEKNKEFKSPGYSQFSLPVGEKIMSTPLSESKTLNSFSKMRKEMPKMPDSSKEKVNLQSFKEILNSTFDCSEFSLEKARSSGQMYLHQSWQDEQLLTSNESEDDEIFRRKSKKAKENVLKSPEDQKNSEVDSPLHAVKKRRVPLNRLELSSSDESENVYKPYPQLEDFRGCNRNARRGIKIQKRQRHLKHVARRFLDDEAELSEEDAQCVSSDENDESENEQDSSLLDFLNDETQLSQAINDSEMRAIYMKSVRSPLMSTKYKIIHKKHSNINIFSQIPEQDETYLEDSFCVDEGESCKSQSSEEEVCVDFNLINEDCFANGSKKYKTRRAVMLKQMMKQNCAHSKKKFSRIILPDDSSEEENNVNGERESNTVVNPSTINKTKQQDHCLNLVPSAPSLQSGVHSNPIANQSAKQRQQTPLNLKDIISEVSDFKPQSHNKIESTSPPFTSVDSQKDYRKFPIPPKVGVLEDSSISGAYCSNSRPYLSGTYTSLRLPQKGERTCILVDSHEITSGLEVISSLRAIHGLQVEVCPLNGCDYIVSNRMVVERRSQSEMLNSVNKNKLIEQIQHLQSMFERICVIVEKDREKTGDISRMFRRTKSYDSLLTTLIGAGIRILFSSCQEETADLLKELSLVEQRKNVGIHVPTVVNSSKCEALLFYLSIPNISYVTALNMCHQFSSVKKMANSSPQEISMYAQVTHQKAEEIYRYIHCVFDIQMLPNDINQSRLKSDA</sequence>
<dbReference type="Proteomes" id="UP000694394">
    <property type="component" value="Chromosome 3"/>
</dbReference>
<feature type="region of interest" description="Disordered" evidence="17">
    <location>
        <begin position="1714"/>
        <end position="1736"/>
    </location>
</feature>
<dbReference type="GO" id="GO:0035825">
    <property type="term" value="P:homologous recombination"/>
    <property type="evidence" value="ECO:0007669"/>
    <property type="project" value="UniProtKB-ARBA"/>
</dbReference>
<comment type="subcellular location">
    <subcellularLocation>
        <location evidence="1">Nucleus</location>
    </subcellularLocation>
</comment>
<organism evidence="20 21">
    <name type="scientific">Microcebus murinus</name>
    <name type="common">Gray mouse lemur</name>
    <name type="synonym">Lemur murinus</name>
    <dbReference type="NCBI Taxonomy" id="30608"/>
    <lineage>
        <taxon>Eukaryota</taxon>
        <taxon>Metazoa</taxon>
        <taxon>Chordata</taxon>
        <taxon>Craniata</taxon>
        <taxon>Vertebrata</taxon>
        <taxon>Euteleostomi</taxon>
        <taxon>Mammalia</taxon>
        <taxon>Eutheria</taxon>
        <taxon>Euarchontoglires</taxon>
        <taxon>Primates</taxon>
        <taxon>Strepsirrhini</taxon>
        <taxon>Lemuriformes</taxon>
        <taxon>Cheirogaleidae</taxon>
        <taxon>Microcebus</taxon>
    </lineage>
</organism>
<dbReference type="CDD" id="cd20077">
    <property type="entry name" value="XPF_nuclease_FANCM"/>
    <property type="match status" value="1"/>
</dbReference>
<name>A0A8C5XC82_MICMU</name>
<dbReference type="CDD" id="cd18801">
    <property type="entry name" value="SF2_C_FANCM_Hef"/>
    <property type="match status" value="1"/>
</dbReference>
<dbReference type="InterPro" id="IPR010994">
    <property type="entry name" value="RuvA_2-like"/>
</dbReference>
<keyword evidence="10" id="KW-0238">DNA-binding</keyword>
<feature type="compositionally biased region" description="Polar residues" evidence="17">
    <location>
        <begin position="1"/>
        <end position="10"/>
    </location>
</feature>
<evidence type="ECO:0000256" key="16">
    <source>
        <dbReference type="ARBA" id="ARBA00083245"/>
    </source>
</evidence>
<dbReference type="Gene3D" id="3.40.50.10130">
    <property type="match status" value="1"/>
</dbReference>
<dbReference type="Pfam" id="PF00271">
    <property type="entry name" value="Helicase_C"/>
    <property type="match status" value="1"/>
</dbReference>
<comment type="similarity">
    <text evidence="2">Belongs to the DEAD box helicase family. DEAH subfamily. FANCM sub-subfamily.</text>
</comment>
<dbReference type="PANTHER" id="PTHR14025:SF20">
    <property type="entry name" value="FANCONI ANEMIA GROUP M PROTEIN"/>
    <property type="match status" value="1"/>
</dbReference>
<dbReference type="Gene3D" id="1.20.1320.20">
    <property type="entry name" value="hef helicase domain"/>
    <property type="match status" value="1"/>
</dbReference>
<evidence type="ECO:0000256" key="5">
    <source>
        <dbReference type="ARBA" id="ARBA00022741"/>
    </source>
</evidence>
<evidence type="ECO:0000256" key="17">
    <source>
        <dbReference type="SAM" id="MobiDB-lite"/>
    </source>
</evidence>
<dbReference type="PROSITE" id="PS51192">
    <property type="entry name" value="HELICASE_ATP_BIND_1"/>
    <property type="match status" value="1"/>
</dbReference>
<dbReference type="FunFam" id="1.20.1320.20:FF:000001">
    <property type="entry name" value="Fanconi anemia, complementation group M"/>
    <property type="match status" value="1"/>
</dbReference>
<dbReference type="InterPro" id="IPR014001">
    <property type="entry name" value="Helicase_ATP-bd"/>
</dbReference>
<proteinExistence type="inferred from homology"/>
<dbReference type="InterPro" id="IPR011335">
    <property type="entry name" value="Restrct_endonuc-II-like"/>
</dbReference>
<reference evidence="20" key="3">
    <citation type="submission" date="2025-09" db="UniProtKB">
        <authorList>
            <consortium name="Ensembl"/>
        </authorList>
    </citation>
    <scope>IDENTIFICATION</scope>
</reference>
<evidence type="ECO:0000256" key="7">
    <source>
        <dbReference type="ARBA" id="ARBA00022801"/>
    </source>
</evidence>
<dbReference type="InterPro" id="IPR047418">
    <property type="entry name" value="XPF_nuclease_FANCM"/>
</dbReference>
<dbReference type="CDD" id="cd12091">
    <property type="entry name" value="FANCM_ID"/>
    <property type="match status" value="1"/>
</dbReference>
<dbReference type="Gene3D" id="1.10.150.20">
    <property type="entry name" value="5' to 3' exonuclease, C-terminal subdomain"/>
    <property type="match status" value="1"/>
</dbReference>
<feature type="compositionally biased region" description="Basic and acidic residues" evidence="17">
    <location>
        <begin position="1394"/>
        <end position="1409"/>
    </location>
</feature>
<keyword evidence="8" id="KW-0347">Helicase</keyword>
<dbReference type="InterPro" id="IPR039686">
    <property type="entry name" value="FANCM/Mph1-like_ID"/>
</dbReference>
<feature type="compositionally biased region" description="Polar residues" evidence="17">
    <location>
        <begin position="1677"/>
        <end position="1699"/>
    </location>
</feature>
<feature type="domain" description="Helicase ATP-binding" evidence="18">
    <location>
        <begin position="98"/>
        <end position="233"/>
    </location>
</feature>
<accession>A0A8C5XC82</accession>
<evidence type="ECO:0000259" key="19">
    <source>
        <dbReference type="PROSITE" id="PS51194"/>
    </source>
</evidence>
<dbReference type="Pfam" id="PF00270">
    <property type="entry name" value="DEAD"/>
    <property type="match status" value="1"/>
</dbReference>
<dbReference type="GO" id="GO:0004518">
    <property type="term" value="F:nuclease activity"/>
    <property type="evidence" value="ECO:0007669"/>
    <property type="project" value="InterPro"/>
</dbReference>
<dbReference type="EC" id="3.6.4.13" evidence="3"/>
<dbReference type="SUPFAM" id="SSF52540">
    <property type="entry name" value="P-loop containing nucleoside triphosphate hydrolases"/>
    <property type="match status" value="1"/>
</dbReference>
<reference evidence="20" key="1">
    <citation type="submission" date="2016-12" db="EMBL/GenBank/DDBJ databases">
        <title>Mouse lemur reference genome and diversity panel.</title>
        <authorList>
            <person name="Harris R."/>
            <person name="Larsen P."/>
            <person name="Liu Y."/>
            <person name="Hughes D.S."/>
            <person name="Murali S."/>
            <person name="Raveendran M."/>
            <person name="Korchina V."/>
            <person name="Wang M."/>
            <person name="Jhangiani S."/>
            <person name="Bandaranaike D."/>
            <person name="Bellair M."/>
            <person name="Blankenburg K."/>
            <person name="Chao H."/>
            <person name="Dahdouli M."/>
            <person name="Dinh H."/>
            <person name="Doddapaneni H."/>
            <person name="English A."/>
            <person name="Firestine M."/>
            <person name="Gnanaolivu R."/>
            <person name="Gross S."/>
            <person name="Hernandez B."/>
            <person name="Javaid M."/>
            <person name="Jayaseelan J."/>
            <person name="Jones J."/>
            <person name="Khan Z."/>
            <person name="Kovar C."/>
            <person name="Kurapati P."/>
            <person name="Le B."/>
            <person name="Lee S."/>
            <person name="Li M."/>
            <person name="Mathew T."/>
            <person name="Narasimhan A."/>
            <person name="Ngo D."/>
            <person name="Nguyen L."/>
            <person name="Okwuonu G."/>
            <person name="Ongeri F."/>
            <person name="Osuji N."/>
            <person name="Pu L.-L."/>
            <person name="Puazo M."/>
            <person name="Quiroz J."/>
            <person name="Raj R."/>
            <person name="Rajbhandari K."/>
            <person name="Reid J.G."/>
            <person name="Santibanez J."/>
            <person name="Sexton D."/>
            <person name="Skinner E."/>
            <person name="Vee V."/>
            <person name="Weissenberger G."/>
            <person name="Wu Y."/>
            <person name="Xin Y."/>
            <person name="Han Y."/>
            <person name="Campbell C."/>
            <person name="Brown A."/>
            <person name="Sullivan B."/>
            <person name="Shelton J."/>
            <person name="Brown S."/>
            <person name="Dudchenko O."/>
            <person name="Machol I."/>
            <person name="Durand N."/>
            <person name="Shamim M."/>
            <person name="Lieberman A."/>
            <person name="Muzny D.M."/>
            <person name="Richards S."/>
            <person name="Yoder A."/>
            <person name="Worley K.C."/>
            <person name="Rogers J."/>
            <person name="Gibbs R.A."/>
        </authorList>
    </citation>
    <scope>NUCLEOTIDE SEQUENCE [LARGE SCALE GENOMIC DNA]</scope>
</reference>
<evidence type="ECO:0000313" key="20">
    <source>
        <dbReference type="Ensembl" id="ENSMICP00000005326.2"/>
    </source>
</evidence>
<feature type="compositionally biased region" description="Low complexity" evidence="17">
    <location>
        <begin position="11"/>
        <end position="29"/>
    </location>
</feature>
<reference evidence="20" key="2">
    <citation type="submission" date="2025-08" db="UniProtKB">
        <authorList>
            <consortium name="Ensembl"/>
        </authorList>
    </citation>
    <scope>IDENTIFICATION</scope>
</reference>
<dbReference type="InterPro" id="IPR044749">
    <property type="entry name" value="FANCM_DEXDc"/>
</dbReference>
<keyword evidence="5" id="KW-0547">Nucleotide-binding</keyword>
<dbReference type="GO" id="GO:0043138">
    <property type="term" value="F:3'-5' DNA helicase activity"/>
    <property type="evidence" value="ECO:0007669"/>
    <property type="project" value="InterPro"/>
</dbReference>
<evidence type="ECO:0000256" key="6">
    <source>
        <dbReference type="ARBA" id="ARBA00022763"/>
    </source>
</evidence>
<keyword evidence="9" id="KW-0067">ATP-binding</keyword>
<evidence type="ECO:0000256" key="12">
    <source>
        <dbReference type="ARBA" id="ARBA00023242"/>
    </source>
</evidence>
<dbReference type="InterPro" id="IPR011545">
    <property type="entry name" value="DEAD/DEAH_box_helicase_dom"/>
</dbReference>
<dbReference type="GeneTree" id="ENSGT00940000156480"/>
<comment type="subunit">
    <text evidence="15">Component of the Fanconi anemia (FA) core complex, which consists of CENPS, CENPX, FANCA, FANCB, FANCC, FANCE, FANCF, FANCG, FANCL, FANCM, FAAP24 and FAAP100. The FA core complex associates with Bloom syndrome (BLM) complex, which consists of at least BLM, DNA topoisomerase 3-alpha/TOP3A, RMI1/BLAP75, RPA1/RPA70 and RPA2/RPA32. This supercomplex between FA and BLM complexes has been called BRAFT. Forms a discrete complex with CENPS and CENPX, called FANCM-MHF; this interaction stimulates DNA binding and replication fork remodeling by FANCM and stabilizes the binding partners. Forms a heterodimer with FAAP24; this interaction increases FANCM single-stranded DNA-binding activity.</text>
</comment>
<dbReference type="Gene3D" id="3.40.50.300">
    <property type="entry name" value="P-loop containing nucleotide triphosphate hydrolases"/>
    <property type="match status" value="2"/>
</dbReference>
<evidence type="ECO:0000313" key="21">
    <source>
        <dbReference type="Proteomes" id="UP000694394"/>
    </source>
</evidence>
<evidence type="ECO:0000256" key="9">
    <source>
        <dbReference type="ARBA" id="ARBA00022840"/>
    </source>
</evidence>
<keyword evidence="4" id="KW-0597">Phosphoprotein</keyword>
<dbReference type="GO" id="GO:0003724">
    <property type="term" value="F:RNA helicase activity"/>
    <property type="evidence" value="ECO:0007669"/>
    <property type="project" value="UniProtKB-EC"/>
</dbReference>
<dbReference type="SUPFAM" id="SSF52980">
    <property type="entry name" value="Restriction endonuclease-like"/>
    <property type="match status" value="1"/>
</dbReference>
<dbReference type="InterPro" id="IPR031879">
    <property type="entry name" value="FANCM-MHF-bd"/>
</dbReference>
<dbReference type="SUPFAM" id="SSF47781">
    <property type="entry name" value="RuvA domain 2-like"/>
    <property type="match status" value="1"/>
</dbReference>
<dbReference type="SMART" id="SM00487">
    <property type="entry name" value="DEXDc"/>
    <property type="match status" value="1"/>
</dbReference>
<dbReference type="EMBL" id="ABDC03004122">
    <property type="status" value="NOT_ANNOTATED_CDS"/>
    <property type="molecule type" value="Genomic_DNA"/>
</dbReference>
<feature type="domain" description="Helicase C-terminal" evidence="19">
    <location>
        <begin position="425"/>
        <end position="600"/>
    </location>
</feature>
<protein>
    <recommendedName>
        <fullName evidence="3">RNA helicase</fullName>
        <ecNumber evidence="3">3.6.4.13</ecNumber>
    </recommendedName>
    <alternativeName>
        <fullName evidence="16">ATP-dependent RNA helicase FANCM</fullName>
    </alternativeName>
</protein>
<dbReference type="GO" id="GO:0005524">
    <property type="term" value="F:ATP binding"/>
    <property type="evidence" value="ECO:0007669"/>
    <property type="project" value="UniProtKB-KW"/>
</dbReference>
<dbReference type="SMART" id="SM00891">
    <property type="entry name" value="ERCC4"/>
    <property type="match status" value="1"/>
</dbReference>
<evidence type="ECO:0000256" key="13">
    <source>
        <dbReference type="ARBA" id="ARBA00047984"/>
    </source>
</evidence>
<evidence type="ECO:0000256" key="15">
    <source>
        <dbReference type="ARBA" id="ARBA00066097"/>
    </source>
</evidence>
<dbReference type="FunFam" id="3.40.50.10130:FF:000004">
    <property type="entry name" value="Fanconi anemia, complementation group M"/>
    <property type="match status" value="1"/>
</dbReference>
<feature type="region of interest" description="Disordered" evidence="17">
    <location>
        <begin position="1633"/>
        <end position="1660"/>
    </location>
</feature>
<evidence type="ECO:0000256" key="8">
    <source>
        <dbReference type="ARBA" id="ARBA00022806"/>
    </source>
</evidence>
<keyword evidence="12" id="KW-0539">Nucleus</keyword>
<keyword evidence="21" id="KW-1185">Reference proteome</keyword>
<dbReference type="Pfam" id="PF16783">
    <property type="entry name" value="FANCM-MHF_bd"/>
    <property type="match status" value="1"/>
</dbReference>
<dbReference type="GO" id="GO:0009378">
    <property type="term" value="F:four-way junction helicase activity"/>
    <property type="evidence" value="ECO:0007669"/>
    <property type="project" value="TreeGrafter"/>
</dbReference>
<evidence type="ECO:0000256" key="1">
    <source>
        <dbReference type="ARBA" id="ARBA00004123"/>
    </source>
</evidence>
<evidence type="ECO:0000256" key="11">
    <source>
        <dbReference type="ARBA" id="ARBA00023204"/>
    </source>
</evidence>
<dbReference type="PROSITE" id="PS51194">
    <property type="entry name" value="HELICASE_CTER"/>
    <property type="match status" value="1"/>
</dbReference>
<dbReference type="Ensembl" id="ENSMICT00000005836.3">
    <property type="protein sequence ID" value="ENSMICP00000005326.2"/>
    <property type="gene ID" value="ENSMICG00000005811.3"/>
</dbReference>
<dbReference type="InterPro" id="IPR027417">
    <property type="entry name" value="P-loop_NTPase"/>
</dbReference>
<evidence type="ECO:0000256" key="10">
    <source>
        <dbReference type="ARBA" id="ARBA00023125"/>
    </source>
</evidence>